<evidence type="ECO:0000256" key="8">
    <source>
        <dbReference type="ARBA" id="ARBA00023136"/>
    </source>
</evidence>
<protein>
    <recommendedName>
        <fullName evidence="4">Flagellar motor switch protein FliG</fullName>
    </recommendedName>
</protein>
<dbReference type="GO" id="GO:0003774">
    <property type="term" value="F:cytoskeletal motor activity"/>
    <property type="evidence" value="ECO:0007669"/>
    <property type="project" value="InterPro"/>
</dbReference>
<keyword evidence="15" id="KW-1185">Reference proteome</keyword>
<dbReference type="Pfam" id="PF01706">
    <property type="entry name" value="FliG_C"/>
    <property type="match status" value="1"/>
</dbReference>
<comment type="function">
    <text evidence="10">FliG is one of three proteins (FliG, FliN, FliM) that forms the rotor-mounted switch complex (C ring), located at the base of the basal body. This complex interacts with the CheY and CheZ chemotaxis proteins, in addition to contacting components of the motor that determine the direction of flagellar rotation.</text>
</comment>
<comment type="subcellular location">
    <subcellularLocation>
        <location evidence="1">Bacterial flagellum basal body</location>
    </subcellularLocation>
    <subcellularLocation>
        <location evidence="2">Cell inner membrane</location>
        <topology evidence="2">Peripheral membrane protein</topology>
        <orientation evidence="2">Cytoplasmic side</orientation>
    </subcellularLocation>
</comment>
<evidence type="ECO:0000313" key="14">
    <source>
        <dbReference type="EMBL" id="MBB5185802.1"/>
    </source>
</evidence>
<evidence type="ECO:0000259" key="13">
    <source>
        <dbReference type="Pfam" id="PF14842"/>
    </source>
</evidence>
<dbReference type="EMBL" id="JACHHW010000001">
    <property type="protein sequence ID" value="MBB5185802.1"/>
    <property type="molecule type" value="Genomic_DNA"/>
</dbReference>
<dbReference type="InterPro" id="IPR028263">
    <property type="entry name" value="FliG_N"/>
</dbReference>
<dbReference type="GO" id="GO:0005886">
    <property type="term" value="C:plasma membrane"/>
    <property type="evidence" value="ECO:0007669"/>
    <property type="project" value="UniProtKB-SubCell"/>
</dbReference>
<dbReference type="InterPro" id="IPR011002">
    <property type="entry name" value="FliG_a-hlx"/>
</dbReference>
<reference evidence="14 15" key="1">
    <citation type="submission" date="2020-08" db="EMBL/GenBank/DDBJ databases">
        <title>Genomic Encyclopedia of Type Strains, Phase IV (KMG-IV): sequencing the most valuable type-strain genomes for metagenomic binning, comparative biology and taxonomic classification.</title>
        <authorList>
            <person name="Goeker M."/>
        </authorList>
    </citation>
    <scope>NUCLEOTIDE SEQUENCE [LARGE SCALE GENOMIC DNA]</scope>
    <source>
        <strain evidence="14 15">DSM 25701</strain>
    </source>
</reference>
<sequence>MSMVSSASVTLSSTEQAAALLMSLEKADAAAVMRAMAPRDLHRVAEAMTMMSAPNNADFKAILRRFHLDVVDFSGVKLGASDAVSSLLEEALGQDRAKLMSDRLAFHGQAKHIAKLKWLDAATIAGIIRREHPQIQAVVVACLEPRLASEVLLAFDEAKRVDVLARLSALKSLTPAALEELEWLLEQYFSDLGRPVGRVLQGDSMAAKLLNEMDVGTESTLLNGLRYAQPESAARVEELMFGFAQIANMAPRDLAILLAQLAPEVLAPALRGTGAELRKQLLGNLSADKLAAIAALGSRFSPTEIESARAEIVSIAKHMAAVGEIILDARKIDVF</sequence>
<keyword evidence="6" id="KW-0145">Chemotaxis</keyword>
<dbReference type="SUPFAM" id="SSF48029">
    <property type="entry name" value="FliG"/>
    <property type="match status" value="2"/>
</dbReference>
<evidence type="ECO:0000256" key="2">
    <source>
        <dbReference type="ARBA" id="ARBA00004515"/>
    </source>
</evidence>
<keyword evidence="5" id="KW-1003">Cell membrane</keyword>
<keyword evidence="14" id="KW-0282">Flagellum</keyword>
<dbReference type="Proteomes" id="UP000536640">
    <property type="component" value="Unassembled WGS sequence"/>
</dbReference>
<evidence type="ECO:0000256" key="7">
    <source>
        <dbReference type="ARBA" id="ARBA00022779"/>
    </source>
</evidence>
<evidence type="ECO:0000256" key="6">
    <source>
        <dbReference type="ARBA" id="ARBA00022500"/>
    </source>
</evidence>
<evidence type="ECO:0000313" key="15">
    <source>
        <dbReference type="Proteomes" id="UP000536640"/>
    </source>
</evidence>
<dbReference type="GO" id="GO:0009425">
    <property type="term" value="C:bacterial-type flagellum basal body"/>
    <property type="evidence" value="ECO:0007669"/>
    <property type="project" value="UniProtKB-SubCell"/>
</dbReference>
<dbReference type="GO" id="GO:0006935">
    <property type="term" value="P:chemotaxis"/>
    <property type="evidence" value="ECO:0007669"/>
    <property type="project" value="UniProtKB-KW"/>
</dbReference>
<feature type="domain" description="Flagellar motor switch protein FliG N-terminal" evidence="13">
    <location>
        <begin position="11"/>
        <end position="109"/>
    </location>
</feature>
<feature type="domain" description="Flagellar motor switch protein FliG middle" evidence="12">
    <location>
        <begin position="122"/>
        <end position="193"/>
    </location>
</feature>
<evidence type="ECO:0000256" key="3">
    <source>
        <dbReference type="ARBA" id="ARBA00010299"/>
    </source>
</evidence>
<evidence type="ECO:0000256" key="1">
    <source>
        <dbReference type="ARBA" id="ARBA00004117"/>
    </source>
</evidence>
<keyword evidence="9" id="KW-0975">Bacterial flagellum</keyword>
<name>A0A840QZY9_9GAMM</name>
<comment type="similarity">
    <text evidence="3">Belongs to the FliG family.</text>
</comment>
<evidence type="ECO:0000259" key="11">
    <source>
        <dbReference type="Pfam" id="PF01706"/>
    </source>
</evidence>
<keyword evidence="14" id="KW-0966">Cell projection</keyword>
<dbReference type="PANTHER" id="PTHR30534">
    <property type="entry name" value="FLAGELLAR MOTOR SWITCH PROTEIN FLIG"/>
    <property type="match status" value="1"/>
</dbReference>
<dbReference type="PANTHER" id="PTHR30534:SF0">
    <property type="entry name" value="FLAGELLAR MOTOR SWITCH PROTEIN FLIG"/>
    <property type="match status" value="1"/>
</dbReference>
<dbReference type="PRINTS" id="PR00954">
    <property type="entry name" value="FLGMOTORFLIG"/>
</dbReference>
<evidence type="ECO:0000259" key="12">
    <source>
        <dbReference type="Pfam" id="PF14841"/>
    </source>
</evidence>
<dbReference type="Gene3D" id="1.10.220.30">
    <property type="match status" value="3"/>
</dbReference>
<keyword evidence="7" id="KW-0283">Flagellar rotation</keyword>
<gene>
    <name evidence="14" type="ORF">HNQ57_000061</name>
</gene>
<proteinExistence type="inferred from homology"/>
<evidence type="ECO:0000256" key="4">
    <source>
        <dbReference type="ARBA" id="ARBA00021870"/>
    </source>
</evidence>
<evidence type="ECO:0000256" key="5">
    <source>
        <dbReference type="ARBA" id="ARBA00022475"/>
    </source>
</evidence>
<dbReference type="InterPro" id="IPR023087">
    <property type="entry name" value="Flg_Motor_Flig_C"/>
</dbReference>
<evidence type="ECO:0000256" key="9">
    <source>
        <dbReference type="ARBA" id="ARBA00023143"/>
    </source>
</evidence>
<feature type="domain" description="Flagellar motor switch protein FliG C-terminal" evidence="11">
    <location>
        <begin position="225"/>
        <end position="327"/>
    </location>
</feature>
<dbReference type="Pfam" id="PF14842">
    <property type="entry name" value="FliG_N"/>
    <property type="match status" value="1"/>
</dbReference>
<accession>A0A840QZY9</accession>
<evidence type="ECO:0000256" key="10">
    <source>
        <dbReference type="ARBA" id="ARBA00025598"/>
    </source>
</evidence>
<organism evidence="14 15">
    <name type="scientific">Zhongshania antarctica</name>
    <dbReference type="NCBI Taxonomy" id="641702"/>
    <lineage>
        <taxon>Bacteria</taxon>
        <taxon>Pseudomonadati</taxon>
        <taxon>Pseudomonadota</taxon>
        <taxon>Gammaproteobacteria</taxon>
        <taxon>Cellvibrionales</taxon>
        <taxon>Spongiibacteraceae</taxon>
        <taxon>Zhongshania</taxon>
    </lineage>
</organism>
<comment type="caution">
    <text evidence="14">The sequence shown here is derived from an EMBL/GenBank/DDBJ whole genome shotgun (WGS) entry which is preliminary data.</text>
</comment>
<dbReference type="Pfam" id="PF14841">
    <property type="entry name" value="FliG_M"/>
    <property type="match status" value="1"/>
</dbReference>
<dbReference type="InterPro" id="IPR000090">
    <property type="entry name" value="Flg_Motor_Flig"/>
</dbReference>
<dbReference type="AlphaFoldDB" id="A0A840QZY9"/>
<dbReference type="InterPro" id="IPR032779">
    <property type="entry name" value="FliG_M"/>
</dbReference>
<keyword evidence="8" id="KW-0472">Membrane</keyword>
<keyword evidence="14" id="KW-0969">Cilium</keyword>
<dbReference type="GO" id="GO:0071973">
    <property type="term" value="P:bacterial-type flagellum-dependent cell motility"/>
    <property type="evidence" value="ECO:0007669"/>
    <property type="project" value="InterPro"/>
</dbReference>